<dbReference type="Proteomes" id="UP000189431">
    <property type="component" value="Unassembled WGS sequence"/>
</dbReference>
<organism evidence="1 2">
    <name type="scientific">Salinivibrio costicola subsp. alcaliphilus</name>
    <dbReference type="NCBI Taxonomy" id="272773"/>
    <lineage>
        <taxon>Bacteria</taxon>
        <taxon>Pseudomonadati</taxon>
        <taxon>Pseudomonadota</taxon>
        <taxon>Gammaproteobacteria</taxon>
        <taxon>Vibrionales</taxon>
        <taxon>Vibrionaceae</taxon>
        <taxon>Salinivibrio</taxon>
    </lineage>
</organism>
<gene>
    <name evidence="1" type="ORF">BZJ21_02670</name>
</gene>
<reference evidence="2" key="1">
    <citation type="submission" date="2017-01" db="EMBL/GenBank/DDBJ databases">
        <title>Draft genome of the species Salinivibrio costicola subsp. alcaliphilus.</title>
        <authorList>
            <person name="Lopez-Hermoso C."/>
            <person name="De La Haba R."/>
            <person name="Sanchez-Porro C."/>
            <person name="Ventosa A."/>
        </authorList>
    </citation>
    <scope>NUCLEOTIDE SEQUENCE [LARGE SCALE GENOMIC DNA]</scope>
    <source>
        <strain evidence="2">CBH448</strain>
    </source>
</reference>
<comment type="caution">
    <text evidence="1">The sequence shown here is derived from an EMBL/GenBank/DDBJ whole genome shotgun (WGS) entry which is preliminary data.</text>
</comment>
<dbReference type="Pfam" id="PF11140">
    <property type="entry name" value="DUF2913"/>
    <property type="match status" value="1"/>
</dbReference>
<evidence type="ECO:0008006" key="3">
    <source>
        <dbReference type="Google" id="ProtNLM"/>
    </source>
</evidence>
<dbReference type="InterPro" id="IPR021316">
    <property type="entry name" value="DUF2913"/>
</dbReference>
<name>A0ABX3KV60_SALCS</name>
<evidence type="ECO:0000313" key="1">
    <source>
        <dbReference type="EMBL" id="OOF34946.1"/>
    </source>
</evidence>
<keyword evidence="2" id="KW-1185">Reference proteome</keyword>
<protein>
    <recommendedName>
        <fullName evidence="3">DUF2913 family protein</fullName>
    </recommendedName>
</protein>
<accession>A0ABX3KV60</accession>
<evidence type="ECO:0000313" key="2">
    <source>
        <dbReference type="Proteomes" id="UP000189431"/>
    </source>
</evidence>
<dbReference type="RefSeq" id="WP_077669064.1">
    <property type="nucleotide sequence ID" value="NZ_MUFR01000005.1"/>
</dbReference>
<sequence>MSYVITIQTVMAAAFDELAAAIDAKKVADAPAAREVFLGRWVAQAVKKQRFHHSVKADLQRWTQRARSAGTQAGLEAEFRHIQQLYTQWFPVDEPASPVQHAQLQQMIDSAREAGWMLHSQTPIDRKIKIVSEGQHSLVVCPEATQAAFNAEGHLAHPLSIYVRGPEIDVMNWAHQAKLAPTKVTAYKSIVKYHAEYRLWPDNHADCLMVMPRQSMVKEYR</sequence>
<dbReference type="EMBL" id="MUFR01000005">
    <property type="protein sequence ID" value="OOF34946.1"/>
    <property type="molecule type" value="Genomic_DNA"/>
</dbReference>
<proteinExistence type="predicted"/>